<keyword evidence="2" id="KW-1185">Reference proteome</keyword>
<dbReference type="EMBL" id="CM056820">
    <property type="protein sequence ID" value="KAJ8615928.1"/>
    <property type="molecule type" value="Genomic_DNA"/>
</dbReference>
<name>A0ACC2K4S5_PERAE</name>
<reference evidence="1 2" key="1">
    <citation type="journal article" date="2022" name="Hortic Res">
        <title>A haplotype resolved chromosomal level avocado genome allows analysis of novel avocado genes.</title>
        <authorList>
            <person name="Nath O."/>
            <person name="Fletcher S.J."/>
            <person name="Hayward A."/>
            <person name="Shaw L.M."/>
            <person name="Masouleh A.K."/>
            <person name="Furtado A."/>
            <person name="Henry R.J."/>
            <person name="Mitter N."/>
        </authorList>
    </citation>
    <scope>NUCLEOTIDE SEQUENCE [LARGE SCALE GENOMIC DNA]</scope>
    <source>
        <strain evidence="2">cv. Hass</strain>
    </source>
</reference>
<evidence type="ECO:0000313" key="2">
    <source>
        <dbReference type="Proteomes" id="UP001234297"/>
    </source>
</evidence>
<dbReference type="Proteomes" id="UP001234297">
    <property type="component" value="Chromosome 12"/>
</dbReference>
<comment type="caution">
    <text evidence="1">The sequence shown here is derived from an EMBL/GenBank/DDBJ whole genome shotgun (WGS) entry which is preliminary data.</text>
</comment>
<proteinExistence type="predicted"/>
<protein>
    <submittedName>
        <fullName evidence="1">Uncharacterized protein</fullName>
    </submittedName>
</protein>
<sequence>MESCNSMSQLKQIQAHMTRIGFIAHHFPVSRVLAFCALSDSGDIDHAHLVFTQIPEPNIYIWNTMIRGYTRAKIPEMGFSFFRRMVREQIEMDTRTFVFALKACEQFPRALEGEALHCQIHKDGFGSDLLVRNGLMHLYAKYGFLGSAHQLFVGSSERDVVSWTTMIDGYAQRNLPDEALKLFCLMVSMNVEPNDVTMIAVLSACSRVGIPTVGRKIHEYIKKRGVTLGVNMLNALVDMYVKCGCLDLAREVFDEMETKDVFTWTSMVNGYAKHGDLKLARQLFDEMPERNVVSWNAIIAGYSQTNLPNEALGLFHEMKAAHVRPTEGTLVSVLSACAQSGCLDLGRWIHQYYVNEKRVELTVILENALVDMYAKCGSIDTAMNLFEVMPQRDLVSWNSMIVGYAVHGYGEKALMLFKQMKSEVIVPDDITFVGVLFACSHSGLVTEGCQYFESMKRVFGIEPKLEHFSCMIDLLGRLGLLEEALELIRRMPMEPDEAGWGALLNACRMHGNVDVGKHAAEKLLSLNPQDSGVYALLSNMYATRNRWNEPIVGIGVAKVLDSGHPDFKAGDLVWGFTRWEEFSLLSAPKTLSKVTDTDVPLSYYTGLLGMAGLTAYAGFNELCIPKKGEHVFVSAASGAVGQLVGQFAKLMGCYVVGSAGSSQKVDLLKNKFGFDDAFNYKEEPDLNAALKRCFPEGIDVYFENVGGSTLDAVLLNMRVHGRIAVCGMISQYNLEQPEGIHNLFCLITKCIRMEGFLVSDYMHLYPQFLQLTLQYVKEGKIVYVEDTVEGLENAPSALIGLFTGSNVGKQVVVVAHE</sequence>
<evidence type="ECO:0000313" key="1">
    <source>
        <dbReference type="EMBL" id="KAJ8615928.1"/>
    </source>
</evidence>
<gene>
    <name evidence="1" type="ORF">MRB53_035300</name>
</gene>
<organism evidence="1 2">
    <name type="scientific">Persea americana</name>
    <name type="common">Avocado</name>
    <dbReference type="NCBI Taxonomy" id="3435"/>
    <lineage>
        <taxon>Eukaryota</taxon>
        <taxon>Viridiplantae</taxon>
        <taxon>Streptophyta</taxon>
        <taxon>Embryophyta</taxon>
        <taxon>Tracheophyta</taxon>
        <taxon>Spermatophyta</taxon>
        <taxon>Magnoliopsida</taxon>
        <taxon>Magnoliidae</taxon>
        <taxon>Laurales</taxon>
        <taxon>Lauraceae</taxon>
        <taxon>Persea</taxon>
    </lineage>
</organism>
<accession>A0ACC2K4S5</accession>